<keyword evidence="2" id="KW-0444">Lipid biosynthesis</keyword>
<dbReference type="OrthoDB" id="6503696at2759"/>
<keyword evidence="11" id="KW-1185">Reference proteome</keyword>
<dbReference type="InterPro" id="IPR036291">
    <property type="entry name" value="NAD(P)-bd_dom_sf"/>
</dbReference>
<dbReference type="Proteomes" id="UP000821853">
    <property type="component" value="Unassembled WGS sequence"/>
</dbReference>
<dbReference type="CDD" id="cd05195">
    <property type="entry name" value="enoyl_red"/>
    <property type="match status" value="1"/>
</dbReference>
<feature type="domain" description="Enoyl reductase (ER)" evidence="9">
    <location>
        <begin position="1"/>
        <end position="128"/>
    </location>
</feature>
<dbReference type="GO" id="GO:0006633">
    <property type="term" value="P:fatty acid biosynthetic process"/>
    <property type="evidence" value="ECO:0007669"/>
    <property type="project" value="UniProtKB-KW"/>
</dbReference>
<keyword evidence="1" id="KW-0596">Phosphopantetheine</keyword>
<sequence>MLFYSFFRIPGVDLVLNSLAGEKLKASLRCLAPHGRFLEIGMFDLAKNTDLGMAALMKNVSFCVVHIDALHFNTPTAIQEKRRVCELLREGVATGTVRPLSSVVFPRTQAEEAFRFMASGKHIGKVVLEVREVGSLDSKPIFWTQNNLRAKHYFRLSVACNSVMMVCSLRCNDGFIFLRGITYSSRY</sequence>
<keyword evidence="5" id="KW-0560">Oxidoreductase</keyword>
<proteinExistence type="predicted"/>
<dbReference type="InterPro" id="IPR050091">
    <property type="entry name" value="PKS_NRPS_Biosynth_Enz"/>
</dbReference>
<dbReference type="GO" id="GO:0004312">
    <property type="term" value="F:fatty acid synthase activity"/>
    <property type="evidence" value="ECO:0007669"/>
    <property type="project" value="TreeGrafter"/>
</dbReference>
<evidence type="ECO:0000313" key="11">
    <source>
        <dbReference type="Proteomes" id="UP000821853"/>
    </source>
</evidence>
<name>A0A9J6GIT9_HAELO</name>
<keyword evidence="6" id="KW-0443">Lipid metabolism</keyword>
<accession>A0A9J6GIT9</accession>
<evidence type="ECO:0000259" key="9">
    <source>
        <dbReference type="SMART" id="SM00829"/>
    </source>
</evidence>
<dbReference type="EMBL" id="JABSTR010000008">
    <property type="protein sequence ID" value="KAH9378414.1"/>
    <property type="molecule type" value="Genomic_DNA"/>
</dbReference>
<dbReference type="Pfam" id="PF13602">
    <property type="entry name" value="ADH_zinc_N_2"/>
    <property type="match status" value="1"/>
</dbReference>
<evidence type="ECO:0000256" key="1">
    <source>
        <dbReference type="ARBA" id="ARBA00022450"/>
    </source>
</evidence>
<keyword evidence="8" id="KW-0511">Multifunctional enzyme</keyword>
<keyword evidence="4" id="KW-0521">NADP</keyword>
<keyword evidence="3" id="KW-0276">Fatty acid metabolism</keyword>
<comment type="caution">
    <text evidence="10">The sequence shown here is derived from an EMBL/GenBank/DDBJ whole genome shotgun (WGS) entry which is preliminary data.</text>
</comment>
<evidence type="ECO:0000313" key="10">
    <source>
        <dbReference type="EMBL" id="KAH9378414.1"/>
    </source>
</evidence>
<evidence type="ECO:0000256" key="7">
    <source>
        <dbReference type="ARBA" id="ARBA00023160"/>
    </source>
</evidence>
<evidence type="ECO:0000256" key="6">
    <source>
        <dbReference type="ARBA" id="ARBA00023098"/>
    </source>
</evidence>
<reference evidence="10 11" key="1">
    <citation type="journal article" date="2020" name="Cell">
        <title>Large-Scale Comparative Analyses of Tick Genomes Elucidate Their Genetic Diversity and Vector Capacities.</title>
        <authorList>
            <consortium name="Tick Genome and Microbiome Consortium (TIGMIC)"/>
            <person name="Jia N."/>
            <person name="Wang J."/>
            <person name="Shi W."/>
            <person name="Du L."/>
            <person name="Sun Y."/>
            <person name="Zhan W."/>
            <person name="Jiang J.F."/>
            <person name="Wang Q."/>
            <person name="Zhang B."/>
            <person name="Ji P."/>
            <person name="Bell-Sakyi L."/>
            <person name="Cui X.M."/>
            <person name="Yuan T.T."/>
            <person name="Jiang B.G."/>
            <person name="Yang W.F."/>
            <person name="Lam T.T."/>
            <person name="Chang Q.C."/>
            <person name="Ding S.J."/>
            <person name="Wang X.J."/>
            <person name="Zhu J.G."/>
            <person name="Ruan X.D."/>
            <person name="Zhao L."/>
            <person name="Wei J.T."/>
            <person name="Ye R.Z."/>
            <person name="Que T.C."/>
            <person name="Du C.H."/>
            <person name="Zhou Y.H."/>
            <person name="Cheng J.X."/>
            <person name="Dai P.F."/>
            <person name="Guo W.B."/>
            <person name="Han X.H."/>
            <person name="Huang E.J."/>
            <person name="Li L.F."/>
            <person name="Wei W."/>
            <person name="Gao Y.C."/>
            <person name="Liu J.Z."/>
            <person name="Shao H.Z."/>
            <person name="Wang X."/>
            <person name="Wang C.C."/>
            <person name="Yang T.C."/>
            <person name="Huo Q.B."/>
            <person name="Li W."/>
            <person name="Chen H.Y."/>
            <person name="Chen S.E."/>
            <person name="Zhou L.G."/>
            <person name="Ni X.B."/>
            <person name="Tian J.H."/>
            <person name="Sheng Y."/>
            <person name="Liu T."/>
            <person name="Pan Y.S."/>
            <person name="Xia L.Y."/>
            <person name="Li J."/>
            <person name="Zhao F."/>
            <person name="Cao W.C."/>
        </authorList>
    </citation>
    <scope>NUCLEOTIDE SEQUENCE [LARGE SCALE GENOMIC DNA]</scope>
    <source>
        <strain evidence="10">HaeL-2018</strain>
    </source>
</reference>
<evidence type="ECO:0000256" key="2">
    <source>
        <dbReference type="ARBA" id="ARBA00022516"/>
    </source>
</evidence>
<evidence type="ECO:0000256" key="4">
    <source>
        <dbReference type="ARBA" id="ARBA00022857"/>
    </source>
</evidence>
<evidence type="ECO:0000256" key="5">
    <source>
        <dbReference type="ARBA" id="ARBA00023002"/>
    </source>
</evidence>
<dbReference type="GO" id="GO:0016491">
    <property type="term" value="F:oxidoreductase activity"/>
    <property type="evidence" value="ECO:0007669"/>
    <property type="project" value="UniProtKB-KW"/>
</dbReference>
<dbReference type="PANTHER" id="PTHR43775">
    <property type="entry name" value="FATTY ACID SYNTHASE"/>
    <property type="match status" value="1"/>
</dbReference>
<organism evidence="10 11">
    <name type="scientific">Haemaphysalis longicornis</name>
    <name type="common">Bush tick</name>
    <dbReference type="NCBI Taxonomy" id="44386"/>
    <lineage>
        <taxon>Eukaryota</taxon>
        <taxon>Metazoa</taxon>
        <taxon>Ecdysozoa</taxon>
        <taxon>Arthropoda</taxon>
        <taxon>Chelicerata</taxon>
        <taxon>Arachnida</taxon>
        <taxon>Acari</taxon>
        <taxon>Parasitiformes</taxon>
        <taxon>Ixodida</taxon>
        <taxon>Ixodoidea</taxon>
        <taxon>Ixodidae</taxon>
        <taxon>Haemaphysalinae</taxon>
        <taxon>Haemaphysalis</taxon>
    </lineage>
</organism>
<dbReference type="PANTHER" id="PTHR43775:SF7">
    <property type="entry name" value="FATTY ACID SYNTHASE"/>
    <property type="match status" value="1"/>
</dbReference>
<dbReference type="VEuPathDB" id="VectorBase:HLOH_047940"/>
<evidence type="ECO:0000256" key="8">
    <source>
        <dbReference type="ARBA" id="ARBA00023268"/>
    </source>
</evidence>
<dbReference type="Gene3D" id="3.90.180.10">
    <property type="entry name" value="Medium-chain alcohol dehydrogenases, catalytic domain"/>
    <property type="match status" value="1"/>
</dbReference>
<dbReference type="SUPFAM" id="SSF51735">
    <property type="entry name" value="NAD(P)-binding Rossmann-fold domains"/>
    <property type="match status" value="1"/>
</dbReference>
<dbReference type="AlphaFoldDB" id="A0A9J6GIT9"/>
<evidence type="ECO:0000256" key="3">
    <source>
        <dbReference type="ARBA" id="ARBA00022832"/>
    </source>
</evidence>
<gene>
    <name evidence="10" type="ORF">HPB48_022386</name>
</gene>
<dbReference type="SMART" id="SM00829">
    <property type="entry name" value="PKS_ER"/>
    <property type="match status" value="1"/>
</dbReference>
<dbReference type="InterPro" id="IPR020843">
    <property type="entry name" value="ER"/>
</dbReference>
<keyword evidence="7" id="KW-0275">Fatty acid biosynthesis</keyword>
<protein>
    <recommendedName>
        <fullName evidence="9">Enoyl reductase (ER) domain-containing protein</fullName>
    </recommendedName>
</protein>